<dbReference type="NCBIfam" id="TIGR02675">
    <property type="entry name" value="tape_meas_nterm"/>
    <property type="match status" value="1"/>
</dbReference>
<evidence type="ECO:0000313" key="4">
    <source>
        <dbReference type="EMBL" id="EOT69681.1"/>
    </source>
</evidence>
<dbReference type="PROSITE" id="PS50206">
    <property type="entry name" value="RHODANESE_3"/>
    <property type="match status" value="1"/>
</dbReference>
<keyword evidence="6" id="KW-1185">Reference proteome</keyword>
<feature type="transmembrane region" description="Helical" evidence="1">
    <location>
        <begin position="317"/>
        <end position="339"/>
    </location>
</feature>
<dbReference type="InterPro" id="IPR016024">
    <property type="entry name" value="ARM-type_fold"/>
</dbReference>
<keyword evidence="1" id="KW-0472">Membrane</keyword>
<dbReference type="EMBL" id="ASWA01000002">
    <property type="protein sequence ID" value="EOT69681.1"/>
    <property type="molecule type" value="Genomic_DNA"/>
</dbReference>
<protein>
    <submittedName>
        <fullName evidence="3">Tape measure domain-containing protein</fullName>
    </submittedName>
</protein>
<dbReference type="OrthoDB" id="2157658at2"/>
<dbReference type="Pfam" id="PF20155">
    <property type="entry name" value="TMP_3"/>
    <property type="match status" value="1"/>
</dbReference>
<reference evidence="4 6" key="2">
    <citation type="submission" date="2013-03" db="EMBL/GenBank/DDBJ databases">
        <title>The Genome Sequence of Enterococcus malodoratus ATCC_43197 (PacBio/Illumina hybrid assembly).</title>
        <authorList>
            <consortium name="The Broad Institute Genomics Platform"/>
            <consortium name="The Broad Institute Genome Sequencing Center for Infectious Disease"/>
            <person name="Earl A."/>
            <person name="Russ C."/>
            <person name="Gilmore M."/>
            <person name="Surin D."/>
            <person name="Walker B."/>
            <person name="Young S."/>
            <person name="Zeng Q."/>
            <person name="Gargeya S."/>
            <person name="Fitzgerald M."/>
            <person name="Haas B."/>
            <person name="Abouelleil A."/>
            <person name="Allen A.W."/>
            <person name="Alvarado L."/>
            <person name="Arachchi H.M."/>
            <person name="Berlin A.M."/>
            <person name="Chapman S.B."/>
            <person name="Gainer-Dewar J."/>
            <person name="Goldberg J."/>
            <person name="Griggs A."/>
            <person name="Gujja S."/>
            <person name="Hansen M."/>
            <person name="Howarth C."/>
            <person name="Imamovic A."/>
            <person name="Ireland A."/>
            <person name="Larimer J."/>
            <person name="McCowan C."/>
            <person name="Murphy C."/>
            <person name="Pearson M."/>
            <person name="Poon T.W."/>
            <person name="Priest M."/>
            <person name="Roberts A."/>
            <person name="Saif S."/>
            <person name="Shea T."/>
            <person name="Sisk P."/>
            <person name="Sykes S."/>
            <person name="Wortman J."/>
            <person name="Nusbaum C."/>
            <person name="Birren B."/>
        </authorList>
    </citation>
    <scope>NUCLEOTIDE SEQUENCE [LARGE SCALE GENOMIC DNA]</scope>
    <source>
        <strain evidence="4 6">ATCC 43197</strain>
    </source>
</reference>
<comment type="caution">
    <text evidence="3">The sequence shown here is derived from an EMBL/GenBank/DDBJ whole genome shotgun (WGS) entry which is preliminary data.</text>
</comment>
<dbReference type="InterPro" id="IPR011989">
    <property type="entry name" value="ARM-like"/>
</dbReference>
<feature type="transmembrane region" description="Helical" evidence="1">
    <location>
        <begin position="360"/>
        <end position="383"/>
    </location>
</feature>
<feature type="domain" description="Rhodanese" evidence="2">
    <location>
        <begin position="914"/>
        <end position="937"/>
    </location>
</feature>
<evidence type="ECO:0000256" key="1">
    <source>
        <dbReference type="SAM" id="Phobius"/>
    </source>
</evidence>
<dbReference type="AlphaFoldDB" id="R2PEV1"/>
<dbReference type="Proteomes" id="UP000014148">
    <property type="component" value="Unassembled WGS sequence"/>
</dbReference>
<name>R2PEV1_9ENTE</name>
<accession>R2PEV1</accession>
<dbReference type="InterPro" id="IPR013491">
    <property type="entry name" value="Tape_meas_N"/>
</dbReference>
<proteinExistence type="predicted"/>
<dbReference type="Proteomes" id="UP000013783">
    <property type="component" value="Unassembled WGS sequence"/>
</dbReference>
<dbReference type="EMBL" id="AJAK01000003">
    <property type="protein sequence ID" value="EOH82877.1"/>
    <property type="molecule type" value="Genomic_DNA"/>
</dbReference>
<dbReference type="eggNOG" id="COG3941">
    <property type="taxonomic scope" value="Bacteria"/>
</dbReference>
<keyword evidence="1" id="KW-0812">Transmembrane</keyword>
<organism evidence="3 5">
    <name type="scientific">Enterococcus malodoratus ATCC 43197</name>
    <dbReference type="NCBI Taxonomy" id="1158601"/>
    <lineage>
        <taxon>Bacteria</taxon>
        <taxon>Bacillati</taxon>
        <taxon>Bacillota</taxon>
        <taxon>Bacilli</taxon>
        <taxon>Lactobacillales</taxon>
        <taxon>Enterococcaceae</taxon>
        <taxon>Enterococcus</taxon>
    </lineage>
</organism>
<dbReference type="STRING" id="71451.RV07_GL003377"/>
<evidence type="ECO:0000259" key="2">
    <source>
        <dbReference type="PROSITE" id="PS50206"/>
    </source>
</evidence>
<dbReference type="Gene3D" id="1.25.10.10">
    <property type="entry name" value="Leucine-rich Repeat Variant"/>
    <property type="match status" value="1"/>
</dbReference>
<evidence type="ECO:0000313" key="6">
    <source>
        <dbReference type="Proteomes" id="UP000014148"/>
    </source>
</evidence>
<dbReference type="InterPro" id="IPR001763">
    <property type="entry name" value="Rhodanese-like_dom"/>
</dbReference>
<evidence type="ECO:0000313" key="3">
    <source>
        <dbReference type="EMBL" id="EOH82877.1"/>
    </source>
</evidence>
<gene>
    <name evidence="4" type="ORF">I585_01148</name>
    <name evidence="3" type="ORF">UAI_00063</name>
</gene>
<dbReference type="SUPFAM" id="SSF48371">
    <property type="entry name" value="ARM repeat"/>
    <property type="match status" value="1"/>
</dbReference>
<keyword evidence="1" id="KW-1133">Transmembrane helix</keyword>
<evidence type="ECO:0000313" key="5">
    <source>
        <dbReference type="Proteomes" id="UP000013783"/>
    </source>
</evidence>
<dbReference type="RefSeq" id="WP_010738975.1">
    <property type="nucleotide sequence ID" value="NZ_KB946248.1"/>
</dbReference>
<sequence>MSDGTVSIAVNVDGKDVTGLNRNLDQLEGKSTKANKSIRDMAVAVGAVKLASAAFNVLKNSVGDAVKRFDTLSNANRVFENMGFSAKDTKTTMDNLKKSIQGLPTPLDGAVKSVQLLASSTGDLDKSQQIFSALNNGILGFGGTTEQVENAVTQLSQAFSNGKVDAETWNSMIDSGLGPALNALAKTMGKTTGELKAGLSDGSISVEQFQEGLIKLNKEGGGGLKSLETIAKDAMAGIGTGFSNMKTAIVRGLANVMGKLDELTKKLTGKSIGENITVISSVIDKAFENIVKSMDNIIPLIQKGTAFVKEHATAFKILGGIIVSVAAGFIAFKATVGIINSVSSAIKGVKTAFTLMKATMMANPFALVIAGIAALTAGFIYFYKTNEGFRNKVNEIGQSLSALMAPIGKVIAGLKLLWSGFKAIFTSDWSVSVAGLKNEFTKLFPESLWNGMTKLANGMKAVVEGTKMLTKAFKAIAFNDWSVSVAELHDRFTEMLPESLWNSMTKLANGIKPIIEGFKSGSGSIDIFGIALKVVKSVFIALLGPVGLVVKAFELFAKVIGGGDITKGMDSIFISIQSLAEGIATYGPQLGTSFGTALQGILGAIATALPGIISGGLQVISGFVLGIAQGLPTLALAAAQLINSFTQSMLILIPTIIESSTRIIIAWISGLTTALPQIIEAGIGLINALLQGITQQMPTLIANGANLIITWLNALTQHLPDIVVAGMNLLIALLQGIASKIGDLTSAAISVVVNFAKAIASRMKDIVNVAVNLMVNFVNALASRMNDIVGAAANLIANFINGIANNLGKIIDAAVNLIVKFLDGISRKIPDIVNAAMNLVDALVRGIVQAQGRLMDAAIDLVNGFADNIRNRQDDVRNAAWNLLDAIRGVFVPDSLWNAGVSIINGFLDGLQSGFENVKNFVGGIADWIEANKGPISYDKKLLIPAGQSIMDGLNRGLNESFRNVQKNISSMGDRLSTNFDLGFDGYSLSNNSPETALGTGRMGLASAGNQIINNSSESKSYSPIFKFNIEHADLSNDRAIEDTSEGLARLTERQLRGRLK</sequence>
<reference evidence="3 5" key="1">
    <citation type="submission" date="2013-02" db="EMBL/GenBank/DDBJ databases">
        <title>The Genome Sequence of Enterococcus malodoratus ATCC_43197.</title>
        <authorList>
            <consortium name="The Broad Institute Genome Sequencing Platform"/>
            <consortium name="The Broad Institute Genome Sequencing Center for Infectious Disease"/>
            <person name="Earl A.M."/>
            <person name="Gilmore M.S."/>
            <person name="Lebreton F."/>
            <person name="Walker B."/>
            <person name="Young S.K."/>
            <person name="Zeng Q."/>
            <person name="Gargeya S."/>
            <person name="Fitzgerald M."/>
            <person name="Haas B."/>
            <person name="Abouelleil A."/>
            <person name="Alvarado L."/>
            <person name="Arachchi H.M."/>
            <person name="Berlin A.M."/>
            <person name="Chapman S.B."/>
            <person name="Dewar J."/>
            <person name="Goldberg J."/>
            <person name="Griggs A."/>
            <person name="Gujja S."/>
            <person name="Hansen M."/>
            <person name="Howarth C."/>
            <person name="Imamovic A."/>
            <person name="Larimer J."/>
            <person name="McCowan C."/>
            <person name="Murphy C."/>
            <person name="Neiman D."/>
            <person name="Pearson M."/>
            <person name="Priest M."/>
            <person name="Roberts A."/>
            <person name="Saif S."/>
            <person name="Shea T."/>
            <person name="Sisk P."/>
            <person name="Sykes S."/>
            <person name="Wortman J."/>
            <person name="Nusbaum C."/>
            <person name="Birren B."/>
        </authorList>
    </citation>
    <scope>NUCLEOTIDE SEQUENCE [LARGE SCALE GENOMIC DNA]</scope>
    <source>
        <strain evidence="3 5">ATCC 43197</strain>
    </source>
</reference>
<dbReference type="eggNOG" id="COG5412">
    <property type="taxonomic scope" value="Bacteria"/>
</dbReference>
<dbReference type="PATRIC" id="fig|1158601.3.peg.60"/>